<dbReference type="SUPFAM" id="SSF55718">
    <property type="entry name" value="SCP-like"/>
    <property type="match status" value="1"/>
</dbReference>
<dbReference type="InterPro" id="IPR016181">
    <property type="entry name" value="Acyl_CoA_acyltransferase"/>
</dbReference>
<feature type="active site" description="Proton acceptor; via carboxylate" evidence="4">
    <location>
        <position position="405"/>
    </location>
</feature>
<dbReference type="GO" id="GO:0030649">
    <property type="term" value="P:aminoglycoside antibiotic catabolic process"/>
    <property type="evidence" value="ECO:0007669"/>
    <property type="project" value="TreeGrafter"/>
</dbReference>
<dbReference type="InterPro" id="IPR041380">
    <property type="entry name" value="Acetyltransf_17"/>
</dbReference>
<dbReference type="EMBL" id="QHHU01000069">
    <property type="protein sequence ID" value="RSM37483.1"/>
    <property type="molecule type" value="Genomic_DNA"/>
</dbReference>
<dbReference type="InterPro" id="IPR036527">
    <property type="entry name" value="SCP2_sterol-bd_dom_sf"/>
</dbReference>
<dbReference type="Pfam" id="PF17668">
    <property type="entry name" value="Acetyltransf_17"/>
    <property type="match status" value="1"/>
</dbReference>
<dbReference type="InterPro" id="IPR051554">
    <property type="entry name" value="Acetyltransferase_Eis"/>
</dbReference>
<dbReference type="InterPro" id="IPR022902">
    <property type="entry name" value="NAcTrfase_Eis"/>
</dbReference>
<dbReference type="InterPro" id="IPR025559">
    <property type="entry name" value="Eis_dom"/>
</dbReference>
<dbReference type="RefSeq" id="WP_020638242.1">
    <property type="nucleotide sequence ID" value="NZ_QHHU01000069.1"/>
</dbReference>
<evidence type="ECO:0000313" key="6">
    <source>
        <dbReference type="EMBL" id="RSM37483.1"/>
    </source>
</evidence>
<dbReference type="PANTHER" id="PTHR37817:SF1">
    <property type="entry name" value="N-ACETYLTRANSFERASE EIS"/>
    <property type="match status" value="1"/>
</dbReference>
<keyword evidence="7" id="KW-1185">Reference proteome</keyword>
<comment type="caution">
    <text evidence="6">The sequence shown here is derived from an EMBL/GenBank/DDBJ whole genome shotgun (WGS) entry which is preliminary data.</text>
</comment>
<comment type="subunit">
    <text evidence="4">Homohexamer; trimer of dimers.</text>
</comment>
<dbReference type="Proteomes" id="UP000286716">
    <property type="component" value="Unassembled WGS sequence"/>
</dbReference>
<accession>A0A428W370</accession>
<organism evidence="6 7">
    <name type="scientific">Amycolatopsis balhimycina DSM 5908</name>
    <dbReference type="NCBI Taxonomy" id="1081091"/>
    <lineage>
        <taxon>Bacteria</taxon>
        <taxon>Bacillati</taxon>
        <taxon>Actinomycetota</taxon>
        <taxon>Actinomycetes</taxon>
        <taxon>Pseudonocardiales</taxon>
        <taxon>Pseudonocardiaceae</taxon>
        <taxon>Amycolatopsis</taxon>
    </lineage>
</organism>
<feature type="domain" description="N-acetyltransferase" evidence="5">
    <location>
        <begin position="4"/>
        <end position="164"/>
    </location>
</feature>
<dbReference type="Gene3D" id="3.40.630.30">
    <property type="match status" value="2"/>
</dbReference>
<sequence>MTAFDVRPITEDERRSTVDVLRRSLHHNRITDDAWARTGKSWPAEHKFAAFDGGTPIGIVSSFDTGIAVPGGRAVPVAAVDGAGVRADRTRRGVLSALMAAQLADFAARGVPLAVLHASEPTIYGRFGYGSAALGKTVRVARPAGRLRERVPAGGEVRMLTPEEAVKELPALYERIGLHRPGMIGRPDLWWPVAHDRYAGPEAGHLVAVHSGPDGDDGFVVYATVSRRSFDSPDEGAVLDVHDMHAAGPAARAGLWRFLLSVDLVSGVRGRHRPVDEPLAVMLADHRHAATLAVEDDLWLRPVDVEAALGARAYRAAGPVVLAVADRTLPGNTGHYEVGPDGVRRTSAAADLALDVDTLGMLYLGQWSATALADAGRIEVRDEAAVARADELFTTVTAPWCGTHF</sequence>
<name>A0A428W370_AMYBA</name>
<feature type="binding site" evidence="4">
    <location>
        <begin position="91"/>
        <end position="96"/>
    </location>
    <ligand>
        <name>acetyl-CoA</name>
        <dbReference type="ChEBI" id="CHEBI:57288"/>
    </ligand>
</feature>
<dbReference type="InterPro" id="IPR000182">
    <property type="entry name" value="GNAT_dom"/>
</dbReference>
<dbReference type="HAMAP" id="MF_01812">
    <property type="entry name" value="Eis"/>
    <property type="match status" value="1"/>
</dbReference>
<evidence type="ECO:0000256" key="1">
    <source>
        <dbReference type="ARBA" id="ARBA00009213"/>
    </source>
</evidence>
<dbReference type="Pfam" id="PF13527">
    <property type="entry name" value="Acetyltransf_9"/>
    <property type="match status" value="1"/>
</dbReference>
<evidence type="ECO:0000259" key="5">
    <source>
        <dbReference type="PROSITE" id="PS51186"/>
    </source>
</evidence>
<evidence type="ECO:0000256" key="4">
    <source>
        <dbReference type="HAMAP-Rule" id="MF_01812"/>
    </source>
</evidence>
<proteinExistence type="inferred from homology"/>
<dbReference type="PANTHER" id="PTHR37817">
    <property type="entry name" value="N-ACETYLTRANSFERASE EIS"/>
    <property type="match status" value="1"/>
</dbReference>
<feature type="active site" description="Proton donor" evidence="4">
    <location>
        <position position="124"/>
    </location>
</feature>
<dbReference type="SUPFAM" id="SSF55729">
    <property type="entry name" value="Acyl-CoA N-acyltransferases (Nat)"/>
    <property type="match status" value="1"/>
</dbReference>
<dbReference type="GO" id="GO:0034069">
    <property type="term" value="F:aminoglycoside N-acetyltransferase activity"/>
    <property type="evidence" value="ECO:0007669"/>
    <property type="project" value="TreeGrafter"/>
</dbReference>
<dbReference type="AlphaFoldDB" id="A0A428W370"/>
<feature type="binding site" evidence="4">
    <location>
        <begin position="83"/>
        <end position="85"/>
    </location>
    <ligand>
        <name>acetyl-CoA</name>
        <dbReference type="ChEBI" id="CHEBI:57288"/>
    </ligand>
</feature>
<dbReference type="OrthoDB" id="8399956at2"/>
<keyword evidence="3 4" id="KW-0012">Acyltransferase</keyword>
<feature type="binding site" evidence="4">
    <location>
        <begin position="119"/>
        <end position="120"/>
    </location>
    <ligand>
        <name>acetyl-CoA</name>
        <dbReference type="ChEBI" id="CHEBI:57288"/>
    </ligand>
</feature>
<dbReference type="Pfam" id="PF13530">
    <property type="entry name" value="SCP2_2"/>
    <property type="match status" value="1"/>
</dbReference>
<protein>
    <submittedName>
        <fullName evidence="6">GNAT family N-acetyltransferase</fullName>
    </submittedName>
</protein>
<evidence type="ECO:0000256" key="2">
    <source>
        <dbReference type="ARBA" id="ARBA00022679"/>
    </source>
</evidence>
<dbReference type="NCBIfam" id="NF002367">
    <property type="entry name" value="PRK01346.1-4"/>
    <property type="match status" value="1"/>
</dbReference>
<evidence type="ECO:0000256" key="3">
    <source>
        <dbReference type="ARBA" id="ARBA00023315"/>
    </source>
</evidence>
<comment type="similarity">
    <text evidence="1 4">Belongs to the acetyltransferase Eis family.</text>
</comment>
<dbReference type="PROSITE" id="PS51186">
    <property type="entry name" value="GNAT"/>
    <property type="match status" value="1"/>
</dbReference>
<evidence type="ECO:0000313" key="7">
    <source>
        <dbReference type="Proteomes" id="UP000286716"/>
    </source>
</evidence>
<gene>
    <name evidence="6" type="ORF">DMA12_36545</name>
</gene>
<dbReference type="Gene3D" id="3.30.1050.10">
    <property type="entry name" value="SCP2 sterol-binding domain"/>
    <property type="match status" value="1"/>
</dbReference>
<reference evidence="6 7" key="1">
    <citation type="submission" date="2018-05" db="EMBL/GenBank/DDBJ databases">
        <title>Evolution of GPA BGCs.</title>
        <authorList>
            <person name="Waglechner N."/>
            <person name="Wright G.D."/>
        </authorList>
    </citation>
    <scope>NUCLEOTIDE SEQUENCE [LARGE SCALE GENOMIC DNA]</scope>
    <source>
        <strain evidence="6 7">DSM 5908</strain>
    </source>
</reference>
<keyword evidence="2 4" id="KW-0808">Transferase</keyword>